<name>A0A5S4F4Q9_9ACTN</name>
<evidence type="ECO:0000313" key="1">
    <source>
        <dbReference type="EMBL" id="TMR11047.1"/>
    </source>
</evidence>
<gene>
    <name evidence="1" type="ORF">ETD86_37005</name>
</gene>
<dbReference type="AlphaFoldDB" id="A0A5S4F4Q9"/>
<comment type="caution">
    <text evidence="1">The sequence shown here is derived from an EMBL/GenBank/DDBJ whole genome shotgun (WGS) entry which is preliminary data.</text>
</comment>
<protein>
    <submittedName>
        <fullName evidence="1">Uncharacterized protein</fullName>
    </submittedName>
</protein>
<proteinExistence type="predicted"/>
<sequence length="152" mass="16553">MTTEIDYGPRNPRAMDLARIALWAAVRDDNDRAVAALKAINEETGGEGLMDAILGWCDTAIAHIGIEVGKPVKIAWMEAETQRINSGPDEVRPTARWAGRLLAARAADDHDTFMALIDTIPGGPKDVGDHVWELVQMVALNLRAQQSGETPR</sequence>
<reference evidence="1 2" key="1">
    <citation type="submission" date="2019-05" db="EMBL/GenBank/DDBJ databases">
        <title>Draft genome sequence of Nonomuraea turkmeniaca DSM 43926.</title>
        <authorList>
            <person name="Saricaoglu S."/>
            <person name="Isik K."/>
        </authorList>
    </citation>
    <scope>NUCLEOTIDE SEQUENCE [LARGE SCALE GENOMIC DNA]</scope>
    <source>
        <strain evidence="1 2">DSM 43926</strain>
    </source>
</reference>
<dbReference type="OrthoDB" id="3543551at2"/>
<dbReference type="Proteomes" id="UP000309128">
    <property type="component" value="Unassembled WGS sequence"/>
</dbReference>
<dbReference type="EMBL" id="VCKY01000168">
    <property type="protein sequence ID" value="TMR11047.1"/>
    <property type="molecule type" value="Genomic_DNA"/>
</dbReference>
<dbReference type="RefSeq" id="WP_138671296.1">
    <property type="nucleotide sequence ID" value="NZ_VCKY01000168.1"/>
</dbReference>
<evidence type="ECO:0000313" key="2">
    <source>
        <dbReference type="Proteomes" id="UP000309128"/>
    </source>
</evidence>
<organism evidence="1 2">
    <name type="scientific">Nonomuraea turkmeniaca</name>
    <dbReference type="NCBI Taxonomy" id="103838"/>
    <lineage>
        <taxon>Bacteria</taxon>
        <taxon>Bacillati</taxon>
        <taxon>Actinomycetota</taxon>
        <taxon>Actinomycetes</taxon>
        <taxon>Streptosporangiales</taxon>
        <taxon>Streptosporangiaceae</taxon>
        <taxon>Nonomuraea</taxon>
    </lineage>
</organism>
<keyword evidence="2" id="KW-1185">Reference proteome</keyword>
<accession>A0A5S4F4Q9</accession>